<dbReference type="AlphaFoldDB" id="A0A3B4AC06"/>
<keyword evidence="1" id="KW-1015">Disulfide bond</keyword>
<evidence type="ECO:0000256" key="2">
    <source>
        <dbReference type="SAM" id="Phobius"/>
    </source>
</evidence>
<reference evidence="3" key="1">
    <citation type="submission" date="2025-08" db="UniProtKB">
        <authorList>
            <consortium name="Ensembl"/>
        </authorList>
    </citation>
    <scope>IDENTIFICATION</scope>
</reference>
<dbReference type="Gene3D" id="2.60.40.10">
    <property type="entry name" value="Immunoglobulins"/>
    <property type="match status" value="1"/>
</dbReference>
<keyword evidence="2" id="KW-0812">Transmembrane</keyword>
<dbReference type="GO" id="GO:0004896">
    <property type="term" value="F:cytokine receptor activity"/>
    <property type="evidence" value="ECO:0007669"/>
    <property type="project" value="TreeGrafter"/>
</dbReference>
<dbReference type="InterPro" id="IPR013783">
    <property type="entry name" value="Ig-like_fold"/>
</dbReference>
<name>A0A3B4AC06_9GOBI</name>
<keyword evidence="2" id="KW-0472">Membrane</keyword>
<dbReference type="Ensembl" id="ENSPMGT00000015543.1">
    <property type="protein sequence ID" value="ENSPMGP00000014573.1"/>
    <property type="gene ID" value="ENSPMGG00000011943.1"/>
</dbReference>
<evidence type="ECO:0008006" key="5">
    <source>
        <dbReference type="Google" id="ProtNLM"/>
    </source>
</evidence>
<feature type="transmembrane region" description="Helical" evidence="2">
    <location>
        <begin position="196"/>
        <end position="220"/>
    </location>
</feature>
<evidence type="ECO:0000313" key="3">
    <source>
        <dbReference type="Ensembl" id="ENSPMGP00000014573.1"/>
    </source>
</evidence>
<sequence>MRLLFCPPGLLYCVNNFVRSVTCTWKNSAFKPSSDCWVSGVKTTSNFKNNDLQHTFNSFEKLPNISMICNGTLIETQKNYNPKLHIKLHRPGAPNVTSSANMTRIWWRIGSQSRFLELFDLQVQIKRVDQSWDESVYEFNRTVSKSQLSEMIIWQKLKGHLQVRVRIKSGGGKGGQFSEWSPTTSWIEEDEVAPGVLIFLPLALSLGLSFASVLAIYGFCIRKRNLKEKPVPNPSLYFCSLHEVYGGNLKKWLNPVPLSEPFFVSRPCEDICAVELCESWDVVPSSSPCSSLPLVHSSAASDPLSSCSSSCFSNMDYFMSSGTSSSTHTHANPNYQGDVPIAHRKLYMSLCPPFISSSIYESLRMEPQSPDSGFGVGRFEEQDMEDFHENQSSPLLLRLPLKVSSFSPEPPFCPPDHLSGWPVTEPMCRASSLPVDTCKSGYLTLKELHTTFSNKSI</sequence>
<organism evidence="3 4">
    <name type="scientific">Periophthalmus magnuspinnatus</name>
    <dbReference type="NCBI Taxonomy" id="409849"/>
    <lineage>
        <taxon>Eukaryota</taxon>
        <taxon>Metazoa</taxon>
        <taxon>Chordata</taxon>
        <taxon>Craniata</taxon>
        <taxon>Vertebrata</taxon>
        <taxon>Euteleostomi</taxon>
        <taxon>Actinopterygii</taxon>
        <taxon>Neopterygii</taxon>
        <taxon>Teleostei</taxon>
        <taxon>Neoteleostei</taxon>
        <taxon>Acanthomorphata</taxon>
        <taxon>Gobiaria</taxon>
        <taxon>Gobiiformes</taxon>
        <taxon>Gobioidei</taxon>
        <taxon>Gobiidae</taxon>
        <taxon>Oxudercinae</taxon>
        <taxon>Periophthalmus</taxon>
    </lineage>
</organism>
<dbReference type="GO" id="GO:0009897">
    <property type="term" value="C:external side of plasma membrane"/>
    <property type="evidence" value="ECO:0007669"/>
    <property type="project" value="TreeGrafter"/>
</dbReference>
<evidence type="ECO:0000313" key="4">
    <source>
        <dbReference type="Proteomes" id="UP000261520"/>
    </source>
</evidence>
<accession>A0A3B4AC06</accession>
<keyword evidence="2" id="KW-1133">Transmembrane helix</keyword>
<protein>
    <recommendedName>
        <fullName evidence="5">Interleukin-2 receptor subunit beta N-terminal domain-containing protein</fullName>
    </recommendedName>
</protein>
<proteinExistence type="predicted"/>
<reference evidence="3" key="2">
    <citation type="submission" date="2025-09" db="UniProtKB">
        <authorList>
            <consortium name="Ensembl"/>
        </authorList>
    </citation>
    <scope>IDENTIFICATION</scope>
</reference>
<dbReference type="PANTHER" id="PTHR23037:SF22">
    <property type="entry name" value="CYTOKINE RECEPTOR COMMON SUBUNIT BETA"/>
    <property type="match status" value="1"/>
</dbReference>
<dbReference type="STRING" id="409849.ENSPMGP00000014573"/>
<keyword evidence="4" id="KW-1185">Reference proteome</keyword>
<dbReference type="Proteomes" id="UP000261520">
    <property type="component" value="Unplaced"/>
</dbReference>
<dbReference type="GO" id="GO:0016064">
    <property type="term" value="P:immunoglobulin mediated immune response"/>
    <property type="evidence" value="ECO:0007669"/>
    <property type="project" value="TreeGrafter"/>
</dbReference>
<dbReference type="PANTHER" id="PTHR23037">
    <property type="entry name" value="CYTOKINE RECEPTOR"/>
    <property type="match status" value="1"/>
</dbReference>
<evidence type="ECO:0000256" key="1">
    <source>
        <dbReference type="ARBA" id="ARBA00023157"/>
    </source>
</evidence>